<gene>
    <name evidence="7" type="ORF">WR25_00783</name>
</gene>
<dbReference type="InterPro" id="IPR050309">
    <property type="entry name" value="Type-B_Carboxylest/Lipase"/>
</dbReference>
<proteinExistence type="inferred from homology"/>
<organism evidence="7 8">
    <name type="scientific">Diploscapter pachys</name>
    <dbReference type="NCBI Taxonomy" id="2018661"/>
    <lineage>
        <taxon>Eukaryota</taxon>
        <taxon>Metazoa</taxon>
        <taxon>Ecdysozoa</taxon>
        <taxon>Nematoda</taxon>
        <taxon>Chromadorea</taxon>
        <taxon>Rhabditida</taxon>
        <taxon>Rhabditina</taxon>
        <taxon>Rhabditomorpha</taxon>
        <taxon>Rhabditoidea</taxon>
        <taxon>Rhabditidae</taxon>
        <taxon>Diploscapter</taxon>
    </lineage>
</organism>
<evidence type="ECO:0000256" key="1">
    <source>
        <dbReference type="ARBA" id="ARBA00005964"/>
    </source>
</evidence>
<dbReference type="InterPro" id="IPR029058">
    <property type="entry name" value="AB_hydrolase_fold"/>
</dbReference>
<dbReference type="InterPro" id="IPR002018">
    <property type="entry name" value="CarbesteraseB"/>
</dbReference>
<reference evidence="7 8" key="1">
    <citation type="journal article" date="2017" name="Curr. Biol.">
        <title>Genome architecture and evolution of a unichromosomal asexual nematode.</title>
        <authorList>
            <person name="Fradin H."/>
            <person name="Zegar C."/>
            <person name="Gutwein M."/>
            <person name="Lucas J."/>
            <person name="Kovtun M."/>
            <person name="Corcoran D."/>
            <person name="Baugh L.R."/>
            <person name="Kiontke K."/>
            <person name="Gunsalus K."/>
            <person name="Fitch D.H."/>
            <person name="Piano F."/>
        </authorList>
    </citation>
    <scope>NUCLEOTIDE SEQUENCE [LARGE SCALE GENOMIC DNA]</scope>
    <source>
        <strain evidence="7">PF1309</strain>
    </source>
</reference>
<dbReference type="Proteomes" id="UP000218231">
    <property type="component" value="Unassembled WGS sequence"/>
</dbReference>
<evidence type="ECO:0000259" key="6">
    <source>
        <dbReference type="Pfam" id="PF00135"/>
    </source>
</evidence>
<dbReference type="AlphaFoldDB" id="A0A2A2KIA4"/>
<dbReference type="STRING" id="2018661.A0A2A2KIA4"/>
<dbReference type="EC" id="3.1.1.-" evidence="5"/>
<evidence type="ECO:0000313" key="7">
    <source>
        <dbReference type="EMBL" id="PAV73603.1"/>
    </source>
</evidence>
<dbReference type="EMBL" id="LIAE01008565">
    <property type="protein sequence ID" value="PAV73603.1"/>
    <property type="molecule type" value="Genomic_DNA"/>
</dbReference>
<dbReference type="GO" id="GO:0052689">
    <property type="term" value="F:carboxylic ester hydrolase activity"/>
    <property type="evidence" value="ECO:0007669"/>
    <property type="project" value="UniProtKB-KW"/>
</dbReference>
<dbReference type="SUPFAM" id="SSF53474">
    <property type="entry name" value="alpha/beta-Hydrolases"/>
    <property type="match status" value="1"/>
</dbReference>
<dbReference type="PROSITE" id="PS00941">
    <property type="entry name" value="CARBOXYLESTERASE_B_2"/>
    <property type="match status" value="1"/>
</dbReference>
<keyword evidence="4 5" id="KW-0378">Hydrolase</keyword>
<dbReference type="OrthoDB" id="5857457at2759"/>
<evidence type="ECO:0000313" key="8">
    <source>
        <dbReference type="Proteomes" id="UP000218231"/>
    </source>
</evidence>
<dbReference type="Gene3D" id="3.40.50.1820">
    <property type="entry name" value="alpha/beta hydrolase"/>
    <property type="match status" value="1"/>
</dbReference>
<feature type="domain" description="Carboxylesterase type B" evidence="6">
    <location>
        <begin position="2"/>
        <end position="473"/>
    </location>
</feature>
<comment type="similarity">
    <text evidence="1 5">Belongs to the type-B carboxylesterase/lipase family.</text>
</comment>
<dbReference type="Pfam" id="PF00135">
    <property type="entry name" value="COesterase"/>
    <property type="match status" value="1"/>
</dbReference>
<protein>
    <recommendedName>
        <fullName evidence="5">Carboxylic ester hydrolase</fullName>
        <ecNumber evidence="5">3.1.1.-</ecNumber>
    </recommendedName>
</protein>
<dbReference type="PROSITE" id="PS00122">
    <property type="entry name" value="CARBOXYLESTERASE_B_1"/>
    <property type="match status" value="1"/>
</dbReference>
<name>A0A2A2KIA4_9BILA</name>
<dbReference type="InterPro" id="IPR002168">
    <property type="entry name" value="Lipase_GDXG_HIS_AS"/>
</dbReference>
<evidence type="ECO:0000256" key="3">
    <source>
        <dbReference type="ARBA" id="ARBA00022487"/>
    </source>
</evidence>
<evidence type="ECO:0000256" key="4">
    <source>
        <dbReference type="ARBA" id="ARBA00022801"/>
    </source>
</evidence>
<dbReference type="PANTHER" id="PTHR11559">
    <property type="entry name" value="CARBOXYLESTERASE"/>
    <property type="match status" value="1"/>
</dbReference>
<keyword evidence="8" id="KW-1185">Reference proteome</keyword>
<dbReference type="InterPro" id="IPR019826">
    <property type="entry name" value="Carboxylesterase_B_AS"/>
</dbReference>
<accession>A0A2A2KIA4</accession>
<evidence type="ECO:0000256" key="2">
    <source>
        <dbReference type="ARBA" id="ARBA00010515"/>
    </source>
</evidence>
<dbReference type="InterPro" id="IPR019819">
    <property type="entry name" value="Carboxylesterase_B_CS"/>
</dbReference>
<dbReference type="PROSITE" id="PS01173">
    <property type="entry name" value="LIPASE_GDXG_HIS"/>
    <property type="match status" value="1"/>
</dbReference>
<comment type="caution">
    <text evidence="7">The sequence shown here is derived from an EMBL/GenBank/DDBJ whole genome shotgun (WGS) entry which is preliminary data.</text>
</comment>
<sequence>MFRGIRYAKPPIGDLRFVNAQRNDPQGHIDAMNYGKECSQNNVTNEDCLFVNVFTPIGVNSSSKLPVLFYIHGGGWVDGSGAFGSGIYPNIVNRGPVVMASINYRLGPFGFFTSREDTIPGNFAISDMIEALNWAKRYISFFGGDPDRITIDGHSSGGESISTLTLSPPARGLFKQAIFQSGTAFGGGVSLCPYRNSSIQLAIKLGCATAAQWNSGQSFKQILQCMRSINATTLQDADLHFPYRHFMEWGTEIDKFFLPDSLENLALQRPKINVMAGDVTTEWLAWESNNIKDGRMYSSSFTRQGIIGQLKSMYELHCFNNYDAVLQGAQAYYIDPREFADDDHVEWMNLWINLMSDLDFTAGVLRDAKYFAYTGSDTYIYSFDYFSPLAYSWLNISTLRNAPHSWEMDYLFSTACNGYTCQPEDLALKEIIQKCWVNFILTGNPTPINGGLSFVWPKLDNNNRFLSFLPTPQVLSNFHPTTNFFACQAPTLAGSKPPFC</sequence>
<evidence type="ECO:0000256" key="5">
    <source>
        <dbReference type="RuleBase" id="RU361235"/>
    </source>
</evidence>
<comment type="similarity">
    <text evidence="2">Belongs to the 'GDXG' lipolytic enzyme family.</text>
</comment>
<keyword evidence="3" id="KW-0719">Serine esterase</keyword>